<evidence type="ECO:0000259" key="2">
    <source>
        <dbReference type="PROSITE" id="PS00028"/>
    </source>
</evidence>
<protein>
    <recommendedName>
        <fullName evidence="2">C2H2-type domain-containing protein</fullName>
    </recommendedName>
</protein>
<sequence length="415" mass="44989">MPAVWFALKRSLDCKSSRQSDVHEPKLRGLNNIVVRRPRCGCSKSMSHLRDVVHGSKRQAAQKPPSCSPRSIASSEFINPITHEVVFNNSKCEIKIMGVGGKVGGNHSRSDSTFVGTLHPGTPGPRGQYTVPSSYSCPRSTSTPSGKIGGSSATSGGSRSSGFPKSRTMVGPDAHSGSSVLICHKCGEQFKKLDAVEAHHLSKHAVTELSDGDSSKRIVEIICQTSWLKSEHSSCGHIERVLKVHNMQRTLARFEEYREMVKIRASKLSKKHPRCMADGNELLRFYGTAVACSLGANSSGLCDLSNCAVCRILRHGFPSKKELAGGVGIFTSSTSGRAFESIKLGDGDERLRKALVVCRVIAGRVHKPVENIHEMASLSGFDSLAGKVGQYSSIEELYLWNPRALLPCFVVICKI</sequence>
<dbReference type="STRING" id="71139.A0A059CDF3"/>
<dbReference type="InterPro" id="IPR013087">
    <property type="entry name" value="Znf_C2H2_type"/>
</dbReference>
<dbReference type="Gramene" id="KCW76463">
    <property type="protein sequence ID" value="KCW76463"/>
    <property type="gene ID" value="EUGRSUZ_D00857"/>
</dbReference>
<dbReference type="KEGG" id="egr:104441152"/>
<dbReference type="FunFam" id="3.90.228.10:FF:000015">
    <property type="entry name" value="C2H2-like zinc finger protein"/>
    <property type="match status" value="1"/>
</dbReference>
<dbReference type="OrthoDB" id="9514740at2759"/>
<dbReference type="InParanoid" id="A0A059CDF3"/>
<dbReference type="EMBL" id="KK198756">
    <property type="protein sequence ID" value="KCW76463.1"/>
    <property type="molecule type" value="Genomic_DNA"/>
</dbReference>
<dbReference type="SUPFAM" id="SSF56399">
    <property type="entry name" value="ADP-ribosylation"/>
    <property type="match status" value="1"/>
</dbReference>
<feature type="compositionally biased region" description="Low complexity" evidence="1">
    <location>
        <begin position="150"/>
        <end position="162"/>
    </location>
</feature>
<dbReference type="eggNOG" id="ENOG502QRFA">
    <property type="taxonomic scope" value="Eukaryota"/>
</dbReference>
<gene>
    <name evidence="3" type="ORF">EUGRSUZ_D00857</name>
</gene>
<organism evidence="3">
    <name type="scientific">Eucalyptus grandis</name>
    <name type="common">Flooded gum</name>
    <dbReference type="NCBI Taxonomy" id="71139"/>
    <lineage>
        <taxon>Eukaryota</taxon>
        <taxon>Viridiplantae</taxon>
        <taxon>Streptophyta</taxon>
        <taxon>Embryophyta</taxon>
        <taxon>Tracheophyta</taxon>
        <taxon>Spermatophyta</taxon>
        <taxon>Magnoliopsida</taxon>
        <taxon>eudicotyledons</taxon>
        <taxon>Gunneridae</taxon>
        <taxon>Pentapetalae</taxon>
        <taxon>rosids</taxon>
        <taxon>malvids</taxon>
        <taxon>Myrtales</taxon>
        <taxon>Myrtaceae</taxon>
        <taxon>Myrtoideae</taxon>
        <taxon>Eucalypteae</taxon>
        <taxon>Eucalyptus</taxon>
    </lineage>
</organism>
<feature type="domain" description="C2H2-type" evidence="2">
    <location>
        <begin position="183"/>
        <end position="204"/>
    </location>
</feature>
<evidence type="ECO:0000256" key="1">
    <source>
        <dbReference type="SAM" id="MobiDB-lite"/>
    </source>
</evidence>
<feature type="compositionally biased region" description="Polar residues" evidence="1">
    <location>
        <begin position="130"/>
        <end position="144"/>
    </location>
</feature>
<evidence type="ECO:0000313" key="3">
    <source>
        <dbReference type="EMBL" id="KCW76463.1"/>
    </source>
</evidence>
<dbReference type="AlphaFoldDB" id="A0A059CDF3"/>
<dbReference type="PANTHER" id="PTHR31681:SF39">
    <property type="entry name" value="OS01G0785900 PROTEIN"/>
    <property type="match status" value="1"/>
</dbReference>
<proteinExistence type="predicted"/>
<dbReference type="PROSITE" id="PS00028">
    <property type="entry name" value="ZINC_FINGER_C2H2_1"/>
    <property type="match status" value="1"/>
</dbReference>
<name>A0A059CDF3_EUCGR</name>
<feature type="region of interest" description="Disordered" evidence="1">
    <location>
        <begin position="107"/>
        <end position="174"/>
    </location>
</feature>
<reference evidence="3" key="1">
    <citation type="submission" date="2013-07" db="EMBL/GenBank/DDBJ databases">
        <title>The genome of Eucalyptus grandis.</title>
        <authorList>
            <person name="Schmutz J."/>
            <person name="Hayes R."/>
            <person name="Myburg A."/>
            <person name="Tuskan G."/>
            <person name="Grattapaglia D."/>
            <person name="Rokhsar D.S."/>
        </authorList>
    </citation>
    <scope>NUCLEOTIDE SEQUENCE</scope>
    <source>
        <tissue evidence="3">Leaf extractions</tissue>
    </source>
</reference>
<dbReference type="Gene3D" id="3.90.228.10">
    <property type="match status" value="1"/>
</dbReference>
<accession>A0A059CDF3</accession>
<dbReference type="OMA" id="CGHIERV"/>
<dbReference type="PANTHER" id="PTHR31681">
    <property type="entry name" value="C2H2-LIKE ZINC FINGER PROTEIN"/>
    <property type="match status" value="1"/>
</dbReference>